<evidence type="ECO:0000313" key="2">
    <source>
        <dbReference type="WBParaSite" id="ES5_v2.g16445.t1"/>
    </source>
</evidence>
<reference evidence="2" key="1">
    <citation type="submission" date="2022-11" db="UniProtKB">
        <authorList>
            <consortium name="WormBaseParasite"/>
        </authorList>
    </citation>
    <scope>IDENTIFICATION</scope>
</reference>
<dbReference type="Proteomes" id="UP000887579">
    <property type="component" value="Unplaced"/>
</dbReference>
<name>A0AC34FHW1_9BILA</name>
<proteinExistence type="predicted"/>
<accession>A0AC34FHW1</accession>
<organism evidence="1 2">
    <name type="scientific">Panagrolaimus sp. ES5</name>
    <dbReference type="NCBI Taxonomy" id="591445"/>
    <lineage>
        <taxon>Eukaryota</taxon>
        <taxon>Metazoa</taxon>
        <taxon>Ecdysozoa</taxon>
        <taxon>Nematoda</taxon>
        <taxon>Chromadorea</taxon>
        <taxon>Rhabditida</taxon>
        <taxon>Tylenchina</taxon>
        <taxon>Panagrolaimomorpha</taxon>
        <taxon>Panagrolaimoidea</taxon>
        <taxon>Panagrolaimidae</taxon>
        <taxon>Panagrolaimus</taxon>
    </lineage>
</organism>
<protein>
    <submittedName>
        <fullName evidence="2">Uncharacterized protein</fullName>
    </submittedName>
</protein>
<evidence type="ECO:0000313" key="1">
    <source>
        <dbReference type="Proteomes" id="UP000887579"/>
    </source>
</evidence>
<dbReference type="WBParaSite" id="ES5_v2.g16445.t1">
    <property type="protein sequence ID" value="ES5_v2.g16445.t1"/>
    <property type="gene ID" value="ES5_v2.g16445"/>
</dbReference>
<sequence>MLIRYHKAPNNFQQLLILQDFSSVFVLLPIFWERMIYLKKLLLNEGIPVPPLFPFRHILTFSSKKYEVSNDLKWKIDLDTWIECEFGKKWNDFLNEPEKLLNFPHRLLYHALMVYKEQSVVPVDEKVILEANKSEELYKQFMRDDLSFDEWILYLNEIKDDEVIFGLFEHRLGGKYGCLDKNIWKYYINFLKEKEQHLEFLNAYRRYTRFFIEDKETVEEYRNEIERISKTKIPVAEFWIDTILYEM</sequence>